<sequence>MKDYSNYFYKKMPDENFFVDIFKKEHNSTGPAFNIHWHEHIQFFYITEGEGILNCNSKKIKVKAKDIVIINSNEMHYIESLYDYLSYYVIRVGLPFLFSNQIDSCQTKFIAPLSQNLILFKPLVRNDNDILNCINKIIGEYFNKEIGFELAVKSYIYELIVLLIRGYIEKILTKEEFNSQVNNLRRFSDILKFIENNFIQKITISQLAAMANISNYHFCRLFKQITGKSTIDYINKLRIDKAIDLLYESSLNITEIALNCGFNDTNYFSRLFKKYKNISPVEFRKNSIHI</sequence>
<dbReference type="Proteomes" id="UP000033115">
    <property type="component" value="Chromosome"/>
</dbReference>
<dbReference type="GO" id="GO:0003700">
    <property type="term" value="F:DNA-binding transcription factor activity"/>
    <property type="evidence" value="ECO:0007669"/>
    <property type="project" value="InterPro"/>
</dbReference>
<evidence type="ECO:0000313" key="6">
    <source>
        <dbReference type="Proteomes" id="UP000033115"/>
    </source>
</evidence>
<keyword evidence="3" id="KW-0804">Transcription</keyword>
<evidence type="ECO:0000313" key="5">
    <source>
        <dbReference type="EMBL" id="AKA69032.1"/>
    </source>
</evidence>
<keyword evidence="6" id="KW-1185">Reference proteome</keyword>
<dbReference type="PANTHER" id="PTHR43280:SF28">
    <property type="entry name" value="HTH-TYPE TRANSCRIPTIONAL ACTIVATOR RHAS"/>
    <property type="match status" value="1"/>
</dbReference>
<dbReference type="HOGENOM" id="CLU_000445_88_3_9"/>
<dbReference type="Gene3D" id="1.10.10.60">
    <property type="entry name" value="Homeodomain-like"/>
    <property type="match status" value="2"/>
</dbReference>
<dbReference type="InterPro" id="IPR018060">
    <property type="entry name" value="HTH_AraC"/>
</dbReference>
<dbReference type="InterPro" id="IPR018062">
    <property type="entry name" value="HTH_AraC-typ_CS"/>
</dbReference>
<dbReference type="KEGG" id="csq:CSCA_1907"/>
<name>A0A0E3M7N5_CLOSL</name>
<dbReference type="Gene3D" id="2.60.120.10">
    <property type="entry name" value="Jelly Rolls"/>
    <property type="match status" value="1"/>
</dbReference>
<dbReference type="SUPFAM" id="SSF51215">
    <property type="entry name" value="Regulatory protein AraC"/>
    <property type="match status" value="1"/>
</dbReference>
<accession>A0A0E3M7N5</accession>
<dbReference type="PROSITE" id="PS01124">
    <property type="entry name" value="HTH_ARAC_FAMILY_2"/>
    <property type="match status" value="1"/>
</dbReference>
<dbReference type="InterPro" id="IPR020449">
    <property type="entry name" value="Tscrpt_reg_AraC-type_HTH"/>
</dbReference>
<evidence type="ECO:0000259" key="4">
    <source>
        <dbReference type="PROSITE" id="PS01124"/>
    </source>
</evidence>
<evidence type="ECO:0000256" key="2">
    <source>
        <dbReference type="ARBA" id="ARBA00023125"/>
    </source>
</evidence>
<dbReference type="InterPro" id="IPR037923">
    <property type="entry name" value="HTH-like"/>
</dbReference>
<dbReference type="InterPro" id="IPR009057">
    <property type="entry name" value="Homeodomain-like_sf"/>
</dbReference>
<evidence type="ECO:0000256" key="3">
    <source>
        <dbReference type="ARBA" id="ARBA00023163"/>
    </source>
</evidence>
<keyword evidence="2" id="KW-0238">DNA-binding</keyword>
<dbReference type="Pfam" id="PF02311">
    <property type="entry name" value="AraC_binding"/>
    <property type="match status" value="1"/>
</dbReference>
<dbReference type="PROSITE" id="PS00041">
    <property type="entry name" value="HTH_ARAC_FAMILY_1"/>
    <property type="match status" value="1"/>
</dbReference>
<organism evidence="5 6">
    <name type="scientific">Clostridium scatologenes</name>
    <dbReference type="NCBI Taxonomy" id="1548"/>
    <lineage>
        <taxon>Bacteria</taxon>
        <taxon>Bacillati</taxon>
        <taxon>Bacillota</taxon>
        <taxon>Clostridia</taxon>
        <taxon>Eubacteriales</taxon>
        <taxon>Clostridiaceae</taxon>
        <taxon>Clostridium</taxon>
    </lineage>
</organism>
<dbReference type="PRINTS" id="PR00032">
    <property type="entry name" value="HTHARAC"/>
</dbReference>
<protein>
    <submittedName>
        <fullName evidence="5">Transcriptional regulator, AraC family</fullName>
    </submittedName>
</protein>
<dbReference type="RefSeq" id="WP_029161784.1">
    <property type="nucleotide sequence ID" value="NZ_CP009933.1"/>
</dbReference>
<proteinExistence type="predicted"/>
<dbReference type="InterPro" id="IPR014710">
    <property type="entry name" value="RmlC-like_jellyroll"/>
</dbReference>
<dbReference type="SMART" id="SM00342">
    <property type="entry name" value="HTH_ARAC"/>
    <property type="match status" value="1"/>
</dbReference>
<dbReference type="AlphaFoldDB" id="A0A0E3M7N5"/>
<feature type="domain" description="HTH araC/xylS-type" evidence="4">
    <location>
        <begin position="188"/>
        <end position="286"/>
    </location>
</feature>
<dbReference type="Pfam" id="PF12833">
    <property type="entry name" value="HTH_18"/>
    <property type="match status" value="1"/>
</dbReference>
<gene>
    <name evidence="5" type="ORF">CSCA_1907</name>
</gene>
<dbReference type="PANTHER" id="PTHR43280">
    <property type="entry name" value="ARAC-FAMILY TRANSCRIPTIONAL REGULATOR"/>
    <property type="match status" value="1"/>
</dbReference>
<dbReference type="EMBL" id="CP009933">
    <property type="protein sequence ID" value="AKA69032.1"/>
    <property type="molecule type" value="Genomic_DNA"/>
</dbReference>
<evidence type="ECO:0000256" key="1">
    <source>
        <dbReference type="ARBA" id="ARBA00023015"/>
    </source>
</evidence>
<reference evidence="5 6" key="1">
    <citation type="journal article" date="2015" name="J. Biotechnol.">
        <title>Complete genome sequence of a malodorant-producing acetogen, Clostridium scatologenes ATCC 25775(T).</title>
        <authorList>
            <person name="Zhu Z."/>
            <person name="Guo T."/>
            <person name="Zheng H."/>
            <person name="Song T."/>
            <person name="Ouyang P."/>
            <person name="Xie J."/>
        </authorList>
    </citation>
    <scope>NUCLEOTIDE SEQUENCE [LARGE SCALE GENOMIC DNA]</scope>
    <source>
        <strain evidence="5 6">ATCC 25775</strain>
    </source>
</reference>
<dbReference type="STRING" id="1548.CSCA_1907"/>
<keyword evidence="1" id="KW-0805">Transcription regulation</keyword>
<dbReference type="InterPro" id="IPR003313">
    <property type="entry name" value="AraC-bd"/>
</dbReference>
<dbReference type="SUPFAM" id="SSF46689">
    <property type="entry name" value="Homeodomain-like"/>
    <property type="match status" value="2"/>
</dbReference>
<dbReference type="GO" id="GO:0043565">
    <property type="term" value="F:sequence-specific DNA binding"/>
    <property type="evidence" value="ECO:0007669"/>
    <property type="project" value="InterPro"/>
</dbReference>